<organism evidence="3 4">
    <name type="scientific">Mycolicibacterium fortuitum</name>
    <name type="common">Mycobacterium fortuitum</name>
    <dbReference type="NCBI Taxonomy" id="1766"/>
    <lineage>
        <taxon>Bacteria</taxon>
        <taxon>Bacillati</taxon>
        <taxon>Actinomycetota</taxon>
        <taxon>Actinomycetes</taxon>
        <taxon>Mycobacteriales</taxon>
        <taxon>Mycobacteriaceae</taxon>
        <taxon>Mycolicibacterium</taxon>
    </lineage>
</organism>
<dbReference type="Proteomes" id="UP000187001">
    <property type="component" value="Unassembled WGS sequence"/>
</dbReference>
<keyword evidence="2" id="KW-0472">Membrane</keyword>
<evidence type="ECO:0000313" key="3">
    <source>
        <dbReference type="EMBL" id="OMC43358.1"/>
    </source>
</evidence>
<comment type="caution">
    <text evidence="3">The sequence shown here is derived from an EMBL/GenBank/DDBJ whole genome shotgun (WGS) entry which is preliminary data.</text>
</comment>
<keyword evidence="2" id="KW-1133">Transmembrane helix</keyword>
<dbReference type="EMBL" id="MBER01000080">
    <property type="protein sequence ID" value="OMC43358.1"/>
    <property type="molecule type" value="Genomic_DNA"/>
</dbReference>
<evidence type="ECO:0000256" key="1">
    <source>
        <dbReference type="SAM" id="MobiDB-lite"/>
    </source>
</evidence>
<evidence type="ECO:0000313" key="4">
    <source>
        <dbReference type="Proteomes" id="UP000187001"/>
    </source>
</evidence>
<sequence length="382" mass="39596">MVPHTGKEGAVADWSGGQFGNSGQPSAPGWPTTNPSFSSAPPPSFSDYPLATPPPVFGAPHGAPPPKRRKGMVIGLVAAAVVTVLAVLAALTVVITRSDSSDGTGAGGESPQAAVVGYLEALARGDAATALSYGKSQPVSAELLTDEILRQQIAKWPITDIRVLDTTDNSVISQVHVTAKFGNEVSEAKLLVEKQGSWKISNAFIKIDKTQIGQKDAETVTVFGKPIDQPRYVFPGWVDIGSSSPYLNVTSKPMLLQQLATGASVMSMTFNLSDAGEQAVRAAIPASLALCTNSNLIRPPGCPVHITATNYVDGTAKWGPIVGAETFKIIPLTSAMTASMVGTLTATITVQHNSGAVVPNTVTVAVSGSADLSTSPPKLTWN</sequence>
<feature type="compositionally biased region" description="Pro residues" evidence="1">
    <location>
        <begin position="51"/>
        <end position="65"/>
    </location>
</feature>
<gene>
    <name evidence="3" type="ORF">A5742_29520</name>
</gene>
<evidence type="ECO:0008006" key="5">
    <source>
        <dbReference type="Google" id="ProtNLM"/>
    </source>
</evidence>
<reference evidence="3 4" key="1">
    <citation type="submission" date="2016-07" db="EMBL/GenBank/DDBJ databases">
        <authorList>
            <person name="Sutton G."/>
            <person name="Brinkac L."/>
            <person name="Sanka R."/>
            <person name="Adams M."/>
            <person name="Lau E."/>
            <person name="Kumar A."/>
            <person name="Macaden R."/>
        </authorList>
    </citation>
    <scope>NUCLEOTIDE SEQUENCE [LARGE SCALE GENOMIC DNA]</scope>
    <source>
        <strain evidence="3 4">GA-0871</strain>
    </source>
</reference>
<protein>
    <recommendedName>
        <fullName evidence="5">DUF4878 domain-containing protein</fullName>
    </recommendedName>
</protein>
<accession>A0ABD6QK95</accession>
<evidence type="ECO:0000256" key="2">
    <source>
        <dbReference type="SAM" id="Phobius"/>
    </source>
</evidence>
<dbReference type="AlphaFoldDB" id="A0ABD6QK95"/>
<name>A0ABD6QK95_MYCFO</name>
<proteinExistence type="predicted"/>
<keyword evidence="2" id="KW-0812">Transmembrane</keyword>
<feature type="transmembrane region" description="Helical" evidence="2">
    <location>
        <begin position="73"/>
        <end position="95"/>
    </location>
</feature>
<feature type="region of interest" description="Disordered" evidence="1">
    <location>
        <begin position="1"/>
        <end position="65"/>
    </location>
</feature>